<accession>A0A4Y5RGJ7</accession>
<dbReference type="GO" id="GO:0005549">
    <property type="term" value="F:odorant binding"/>
    <property type="evidence" value="ECO:0007669"/>
    <property type="project" value="InterPro"/>
</dbReference>
<name>A0A4Y5RGJ7_NEZVI</name>
<evidence type="ECO:0000313" key="2">
    <source>
        <dbReference type="EMBL" id="CAH1391410.1"/>
    </source>
</evidence>
<dbReference type="SUPFAM" id="SSF47565">
    <property type="entry name" value="Insect pheromone/odorant-binding proteins"/>
    <property type="match status" value="1"/>
</dbReference>
<proteinExistence type="evidence at transcript level"/>
<evidence type="ECO:0000313" key="3">
    <source>
        <dbReference type="EMBL" id="QCZ25078.1"/>
    </source>
</evidence>
<reference evidence="2" key="2">
    <citation type="submission" date="2022-01" db="EMBL/GenBank/DDBJ databases">
        <authorList>
            <person name="King R."/>
        </authorList>
    </citation>
    <scope>NUCLEOTIDE SEQUENCE</scope>
</reference>
<reference evidence="3" key="1">
    <citation type="submission" date="2019-04" db="EMBL/GenBank/DDBJ databases">
        <title>Candidate genes coding for odorant binding proteins and chemosensory proteins identified from dissected antennae and mouthparts of the southern green stink bug Nezara viridula.</title>
        <authorList>
            <person name="Wu Z."/>
            <person name="Cui Y."/>
            <person name="Qu M."/>
            <person name="Lin J.-H."/>
        </authorList>
    </citation>
    <scope>NUCLEOTIDE SEQUENCE</scope>
</reference>
<dbReference type="Pfam" id="PF01395">
    <property type="entry name" value="PBP_GOBP"/>
    <property type="match status" value="1"/>
</dbReference>
<feature type="chain" id="PRO_5040601673" evidence="1">
    <location>
        <begin position="19"/>
        <end position="149"/>
    </location>
</feature>
<feature type="signal peptide" evidence="1">
    <location>
        <begin position="1"/>
        <end position="18"/>
    </location>
</feature>
<dbReference type="InterPro" id="IPR006170">
    <property type="entry name" value="PBP/GOBP"/>
</dbReference>
<keyword evidence="1" id="KW-0732">Signal</keyword>
<dbReference type="AlphaFoldDB" id="A0A4Y5RGJ7"/>
<dbReference type="EMBL" id="OV725077">
    <property type="protein sequence ID" value="CAH1391410.1"/>
    <property type="molecule type" value="Genomic_DNA"/>
</dbReference>
<evidence type="ECO:0000256" key="1">
    <source>
        <dbReference type="SAM" id="SignalP"/>
    </source>
</evidence>
<dbReference type="Gene3D" id="1.10.238.20">
    <property type="entry name" value="Pheromone/general odorant binding protein domain"/>
    <property type="match status" value="1"/>
</dbReference>
<keyword evidence="4" id="KW-1185">Reference proteome</keyword>
<gene>
    <name evidence="3" type="primary">OBP21</name>
    <name evidence="2" type="ORF">NEZAVI_LOCUS2435</name>
</gene>
<evidence type="ECO:0000313" key="4">
    <source>
        <dbReference type="Proteomes" id="UP001152798"/>
    </source>
</evidence>
<dbReference type="EMBL" id="MK753166">
    <property type="protein sequence ID" value="QCZ25078.1"/>
    <property type="molecule type" value="mRNA"/>
</dbReference>
<dbReference type="OrthoDB" id="7413278at2759"/>
<dbReference type="CDD" id="cd23992">
    <property type="entry name" value="PBP_GOBP"/>
    <property type="match status" value="1"/>
</dbReference>
<dbReference type="Proteomes" id="UP001152798">
    <property type="component" value="Chromosome 1"/>
</dbReference>
<protein>
    <submittedName>
        <fullName evidence="3">Odorant binding protein 21</fullName>
    </submittedName>
</protein>
<dbReference type="InterPro" id="IPR036728">
    <property type="entry name" value="PBP_GOBP_sf"/>
</dbReference>
<sequence>MSQWSLLVFATCVLGAFAVPVIDDPIAFMNATWNKCQKQEKVPDDAMEDLYFFKSVEGIKDHKCVIKCIDEEYGIYQQDGTISQEMIVRAIKGLWKDPQIQEKLISASAECLDSANPDPDPCQYTFDKFDCFVQAVNKEGISIHEGKTN</sequence>
<organism evidence="3">
    <name type="scientific">Nezara viridula</name>
    <name type="common">Southern green stink bug</name>
    <name type="synonym">Cimex viridulus</name>
    <dbReference type="NCBI Taxonomy" id="85310"/>
    <lineage>
        <taxon>Eukaryota</taxon>
        <taxon>Metazoa</taxon>
        <taxon>Ecdysozoa</taxon>
        <taxon>Arthropoda</taxon>
        <taxon>Hexapoda</taxon>
        <taxon>Insecta</taxon>
        <taxon>Pterygota</taxon>
        <taxon>Neoptera</taxon>
        <taxon>Paraneoptera</taxon>
        <taxon>Hemiptera</taxon>
        <taxon>Heteroptera</taxon>
        <taxon>Panheteroptera</taxon>
        <taxon>Pentatomomorpha</taxon>
        <taxon>Pentatomoidea</taxon>
        <taxon>Pentatomidae</taxon>
        <taxon>Pentatominae</taxon>
        <taxon>Nezara</taxon>
    </lineage>
</organism>